<dbReference type="InterPro" id="IPR008984">
    <property type="entry name" value="SMAD_FHA_dom_sf"/>
</dbReference>
<evidence type="ECO:0000256" key="2">
    <source>
        <dbReference type="ARBA" id="ARBA00022763"/>
    </source>
</evidence>
<dbReference type="PANTHER" id="PTHR12083:SF9">
    <property type="entry name" value="BIFUNCTIONAL POLYNUCLEOTIDE PHOSPHATASE_KINASE"/>
    <property type="match status" value="1"/>
</dbReference>
<reference evidence="7" key="2">
    <citation type="submission" date="2022-10" db="EMBL/GenBank/DDBJ databases">
        <authorList>
            <consortium name="ENA_rothamsted_submissions"/>
            <consortium name="culmorum"/>
            <person name="King R."/>
        </authorList>
    </citation>
    <scope>NUCLEOTIDE SEQUENCE</scope>
</reference>
<dbReference type="PANTHER" id="PTHR12083">
    <property type="entry name" value="BIFUNCTIONAL POLYNUCLEOTIDE PHOSPHATASE/KINASE"/>
    <property type="match status" value="1"/>
</dbReference>
<dbReference type="NCBIfam" id="TIGR01662">
    <property type="entry name" value="HAD-SF-IIIA"/>
    <property type="match status" value="1"/>
</dbReference>
<dbReference type="Gene3D" id="2.60.200.20">
    <property type="match status" value="1"/>
</dbReference>
<keyword evidence="4" id="KW-0234">DNA repair</keyword>
<protein>
    <recommendedName>
        <fullName evidence="6">PNK FHA domain-containing protein</fullName>
    </recommendedName>
</protein>
<dbReference type="NCBIfam" id="TIGR01664">
    <property type="entry name" value="DNA-3'-Pase"/>
    <property type="match status" value="1"/>
</dbReference>
<evidence type="ECO:0000256" key="3">
    <source>
        <dbReference type="ARBA" id="ARBA00022801"/>
    </source>
</evidence>
<dbReference type="GO" id="GO:0005634">
    <property type="term" value="C:nucleus"/>
    <property type="evidence" value="ECO:0007669"/>
    <property type="project" value="UniProtKB-SubCell"/>
</dbReference>
<proteinExistence type="predicted"/>
<dbReference type="Pfam" id="PF17913">
    <property type="entry name" value="FHA_2"/>
    <property type="match status" value="1"/>
</dbReference>
<gene>
    <name evidence="7" type="ORF">APHIGO_LOCUS8366</name>
</gene>
<keyword evidence="5" id="KW-0539">Nucleus</keyword>
<dbReference type="GO" id="GO:0003690">
    <property type="term" value="F:double-stranded DNA binding"/>
    <property type="evidence" value="ECO:0007669"/>
    <property type="project" value="TreeGrafter"/>
</dbReference>
<sequence>MSELKTNDDVKFFVLVSDENPEQKFVLLDNEPLILGKKQHIGVANRKMSKKQMKFIADYSTGQICVQQLGKSRSAVNKQPMVKGEKRLLNYGDKVALLYKSNHTYHFDSVSLSYGIDNNKKNSYCTNKEIIPKIPLSHSTCMWVNRGTLLVFNSKNIVHKDKIAAFDLDGILNALLSGKSFLDDDDDYNDDNDDDDDWQIDNHKVIGSLKKLFDNGYKIVIFTNEVDNVGNKENELPLRIKIENIPKLIRTPVQVFIANRKDIYRKPAPGMWNALVSDFNGGISVDMDKSFFCGGAAGRPARFDSDGKLVKKDQSCCDRLFAMNIGLKFYTPEEYFWKEPTTKVFALPAFNPNDVMSNILYTDLSSNNLFSSNKEFRELIDKEHKKVPEEEIDLYFSMFQKPSKKEGILEIVPINFVPHFKDPYHEKLYKMFLL</sequence>
<dbReference type="InterPro" id="IPR041388">
    <property type="entry name" value="FHA_2"/>
</dbReference>
<accession>A0A9P0NLQ1</accession>
<name>A0A9P0NLQ1_APHGO</name>
<keyword evidence="8" id="KW-1185">Reference proteome</keyword>
<dbReference type="SUPFAM" id="SSF56784">
    <property type="entry name" value="HAD-like"/>
    <property type="match status" value="1"/>
</dbReference>
<dbReference type="InterPro" id="IPR027417">
    <property type="entry name" value="P-loop_NTPase"/>
</dbReference>
<dbReference type="Proteomes" id="UP001154329">
    <property type="component" value="Chromosome 3"/>
</dbReference>
<organism evidence="7 8">
    <name type="scientific">Aphis gossypii</name>
    <name type="common">Cotton aphid</name>
    <dbReference type="NCBI Taxonomy" id="80765"/>
    <lineage>
        <taxon>Eukaryota</taxon>
        <taxon>Metazoa</taxon>
        <taxon>Ecdysozoa</taxon>
        <taxon>Arthropoda</taxon>
        <taxon>Hexapoda</taxon>
        <taxon>Insecta</taxon>
        <taxon>Pterygota</taxon>
        <taxon>Neoptera</taxon>
        <taxon>Paraneoptera</taxon>
        <taxon>Hemiptera</taxon>
        <taxon>Sternorrhyncha</taxon>
        <taxon>Aphidomorpha</taxon>
        <taxon>Aphidoidea</taxon>
        <taxon>Aphididae</taxon>
        <taxon>Aphidini</taxon>
        <taxon>Aphis</taxon>
        <taxon>Aphis</taxon>
    </lineage>
</organism>
<feature type="domain" description="PNK FHA" evidence="6">
    <location>
        <begin position="15"/>
        <end position="81"/>
    </location>
</feature>
<keyword evidence="2" id="KW-0227">DNA damage</keyword>
<evidence type="ECO:0000313" key="7">
    <source>
        <dbReference type="EMBL" id="CAH1731697.1"/>
    </source>
</evidence>
<dbReference type="InterPro" id="IPR006551">
    <property type="entry name" value="Polynucleotide_phosphatase"/>
</dbReference>
<dbReference type="GO" id="GO:0046404">
    <property type="term" value="F:ATP-dependent polydeoxyribonucleotide 5'-hydroxyl-kinase activity"/>
    <property type="evidence" value="ECO:0007669"/>
    <property type="project" value="TreeGrafter"/>
</dbReference>
<reference evidence="7" key="1">
    <citation type="submission" date="2022-02" db="EMBL/GenBank/DDBJ databases">
        <authorList>
            <person name="King R."/>
        </authorList>
    </citation>
    <scope>NUCLEOTIDE SEQUENCE</scope>
</reference>
<dbReference type="GO" id="GO:0006281">
    <property type="term" value="P:DNA repair"/>
    <property type="evidence" value="ECO:0007669"/>
    <property type="project" value="UniProtKB-KW"/>
</dbReference>
<dbReference type="Pfam" id="PF08645">
    <property type="entry name" value="PNK3P"/>
    <property type="match status" value="1"/>
</dbReference>
<evidence type="ECO:0000256" key="4">
    <source>
        <dbReference type="ARBA" id="ARBA00023204"/>
    </source>
</evidence>
<dbReference type="EMBL" id="OU899036">
    <property type="protein sequence ID" value="CAH1731697.1"/>
    <property type="molecule type" value="Genomic_DNA"/>
</dbReference>
<keyword evidence="3" id="KW-0378">Hydrolase</keyword>
<dbReference type="AlphaFoldDB" id="A0A9P0NLQ1"/>
<comment type="subcellular location">
    <subcellularLocation>
        <location evidence="1">Nucleus</location>
    </subcellularLocation>
</comment>
<dbReference type="SUPFAM" id="SSF49879">
    <property type="entry name" value="SMAD/FHA domain"/>
    <property type="match status" value="1"/>
</dbReference>
<dbReference type="InterPro" id="IPR023214">
    <property type="entry name" value="HAD_sf"/>
</dbReference>
<dbReference type="InterPro" id="IPR036412">
    <property type="entry name" value="HAD-like_sf"/>
</dbReference>
<dbReference type="Gene3D" id="3.40.50.1000">
    <property type="entry name" value="HAD superfamily/HAD-like"/>
    <property type="match status" value="1"/>
</dbReference>
<evidence type="ECO:0000256" key="1">
    <source>
        <dbReference type="ARBA" id="ARBA00004123"/>
    </source>
</evidence>
<dbReference type="InterPro" id="IPR006549">
    <property type="entry name" value="HAD-SF_hydro_IIIA"/>
</dbReference>
<dbReference type="InterPro" id="IPR013954">
    <property type="entry name" value="PNK3P"/>
</dbReference>
<dbReference type="Gene3D" id="3.40.50.300">
    <property type="entry name" value="P-loop containing nucleotide triphosphate hydrolases"/>
    <property type="match status" value="1"/>
</dbReference>
<evidence type="ECO:0000259" key="6">
    <source>
        <dbReference type="Pfam" id="PF17913"/>
    </source>
</evidence>
<dbReference type="GO" id="GO:0046403">
    <property type="term" value="F:polynucleotide 3'-phosphatase activity"/>
    <property type="evidence" value="ECO:0007669"/>
    <property type="project" value="TreeGrafter"/>
</dbReference>
<evidence type="ECO:0000256" key="5">
    <source>
        <dbReference type="ARBA" id="ARBA00023242"/>
    </source>
</evidence>
<evidence type="ECO:0000313" key="8">
    <source>
        <dbReference type="Proteomes" id="UP001154329"/>
    </source>
</evidence>